<dbReference type="Proteomes" id="UP000828390">
    <property type="component" value="Unassembled WGS sequence"/>
</dbReference>
<proteinExistence type="predicted"/>
<dbReference type="AlphaFoldDB" id="A0A9D4FSV8"/>
<feature type="compositionally biased region" description="Basic residues" evidence="1">
    <location>
        <begin position="70"/>
        <end position="79"/>
    </location>
</feature>
<name>A0A9D4FSV8_DREPO</name>
<evidence type="ECO:0000313" key="3">
    <source>
        <dbReference type="Proteomes" id="UP000828390"/>
    </source>
</evidence>
<feature type="compositionally biased region" description="Polar residues" evidence="1">
    <location>
        <begin position="43"/>
        <end position="69"/>
    </location>
</feature>
<feature type="compositionally biased region" description="Polar residues" evidence="1">
    <location>
        <begin position="80"/>
        <end position="91"/>
    </location>
</feature>
<reference evidence="2" key="2">
    <citation type="submission" date="2020-11" db="EMBL/GenBank/DDBJ databases">
        <authorList>
            <person name="McCartney M.A."/>
            <person name="Auch B."/>
            <person name="Kono T."/>
            <person name="Mallez S."/>
            <person name="Becker A."/>
            <person name="Gohl D.M."/>
            <person name="Silverstein K.A.T."/>
            <person name="Koren S."/>
            <person name="Bechman K.B."/>
            <person name="Herman A."/>
            <person name="Abrahante J.E."/>
            <person name="Garbe J."/>
        </authorList>
    </citation>
    <scope>NUCLEOTIDE SEQUENCE</scope>
    <source>
        <strain evidence="2">Duluth1</strain>
        <tissue evidence="2">Whole animal</tissue>
    </source>
</reference>
<dbReference type="EMBL" id="JAIWYP010000007">
    <property type="protein sequence ID" value="KAH3801317.1"/>
    <property type="molecule type" value="Genomic_DNA"/>
</dbReference>
<evidence type="ECO:0000313" key="2">
    <source>
        <dbReference type="EMBL" id="KAH3801317.1"/>
    </source>
</evidence>
<reference evidence="2" key="1">
    <citation type="journal article" date="2019" name="bioRxiv">
        <title>The Genome of the Zebra Mussel, Dreissena polymorpha: A Resource for Invasive Species Research.</title>
        <authorList>
            <person name="McCartney M.A."/>
            <person name="Auch B."/>
            <person name="Kono T."/>
            <person name="Mallez S."/>
            <person name="Zhang Y."/>
            <person name="Obille A."/>
            <person name="Becker A."/>
            <person name="Abrahante J.E."/>
            <person name="Garbe J."/>
            <person name="Badalamenti J.P."/>
            <person name="Herman A."/>
            <person name="Mangelson H."/>
            <person name="Liachko I."/>
            <person name="Sullivan S."/>
            <person name="Sone E.D."/>
            <person name="Koren S."/>
            <person name="Silverstein K.A.T."/>
            <person name="Beckman K.B."/>
            <person name="Gohl D.M."/>
        </authorList>
    </citation>
    <scope>NUCLEOTIDE SEQUENCE</scope>
    <source>
        <strain evidence="2">Duluth1</strain>
        <tissue evidence="2">Whole animal</tissue>
    </source>
</reference>
<evidence type="ECO:0000256" key="1">
    <source>
        <dbReference type="SAM" id="MobiDB-lite"/>
    </source>
</evidence>
<organism evidence="2 3">
    <name type="scientific">Dreissena polymorpha</name>
    <name type="common">Zebra mussel</name>
    <name type="synonym">Mytilus polymorpha</name>
    <dbReference type="NCBI Taxonomy" id="45954"/>
    <lineage>
        <taxon>Eukaryota</taxon>
        <taxon>Metazoa</taxon>
        <taxon>Spiralia</taxon>
        <taxon>Lophotrochozoa</taxon>
        <taxon>Mollusca</taxon>
        <taxon>Bivalvia</taxon>
        <taxon>Autobranchia</taxon>
        <taxon>Heteroconchia</taxon>
        <taxon>Euheterodonta</taxon>
        <taxon>Imparidentia</taxon>
        <taxon>Neoheterodontei</taxon>
        <taxon>Myida</taxon>
        <taxon>Dreissenoidea</taxon>
        <taxon>Dreissenidae</taxon>
        <taxon>Dreissena</taxon>
    </lineage>
</organism>
<keyword evidence="3" id="KW-1185">Reference proteome</keyword>
<comment type="caution">
    <text evidence="2">The sequence shown here is derived from an EMBL/GenBank/DDBJ whole genome shotgun (WGS) entry which is preliminary data.</text>
</comment>
<feature type="region of interest" description="Disordered" evidence="1">
    <location>
        <begin position="29"/>
        <end position="91"/>
    </location>
</feature>
<gene>
    <name evidence="2" type="ORF">DPMN_154965</name>
</gene>
<protein>
    <submittedName>
        <fullName evidence="2">Uncharacterized protein</fullName>
    </submittedName>
</protein>
<sequence length="396" mass="44445">MTKDHQPPKEYLRKPVRDSSTVFSGYFTVTLPPQLTPPASPPDDNNTTVLEQPSQPSTTTISKQETPKSTSRRLPHRANLKQTGNDWQATSIPRKLRTQETLQADFNLWQNFIGTNVLTKFHEDWPINVANIDNCPPPPPGGHVFQQTITIFKPTQAIVRTNVQIKFHKDWIINVTSRVKNATPPCNHVFKLISTIFELSPDIIMLTRKTARPHGGHVFHSTGTIFELVQDFIGTHVLTKFHEDWTKNVTSRVLTRKTATPPGGHVFQPTGTIFKYHWTKNVTSRVLTRKTATPPGGHVFQPTGTIFELVQDIIGTHVLTKFHEDRTINVTSRQTATPPGGHVFQSTGTIFELVQDIIGTHVLSNVNKVNVDNAQCTTHDGQKAITIAHHEHVVLR</sequence>
<accession>A0A9D4FSV8</accession>